<dbReference type="AlphaFoldDB" id="A0A3P6UWC6"/>
<name>A0A3P6UWC6_CYLGO</name>
<proteinExistence type="predicted"/>
<protein>
    <submittedName>
        <fullName evidence="1">Uncharacterized protein</fullName>
    </submittedName>
</protein>
<dbReference type="Proteomes" id="UP000271889">
    <property type="component" value="Unassembled WGS sequence"/>
</dbReference>
<evidence type="ECO:0000313" key="2">
    <source>
        <dbReference type="Proteomes" id="UP000271889"/>
    </source>
</evidence>
<dbReference type="EMBL" id="UYRV01028633">
    <property type="protein sequence ID" value="VDK82584.1"/>
    <property type="molecule type" value="Genomic_DNA"/>
</dbReference>
<accession>A0A3P6UWC6</accession>
<keyword evidence="2" id="KW-1185">Reference proteome</keyword>
<reference evidence="1 2" key="1">
    <citation type="submission" date="2018-11" db="EMBL/GenBank/DDBJ databases">
        <authorList>
            <consortium name="Pathogen Informatics"/>
        </authorList>
    </citation>
    <scope>NUCLEOTIDE SEQUENCE [LARGE SCALE GENOMIC DNA]</scope>
</reference>
<sequence>MATSIKAFLSVSPTGKSITKAAPFFIFQLIVFARAVDGVVEDVPDCKELTRALSKEDRRLLYASVTTAIFKYPDSLRYNCEGERLAIHHLLDGEDHFKQKAGDLYAKLDRVTFEAERNGNSIIASLSPWDTQVRKLYSFLVSHLDTLNR</sequence>
<organism evidence="1 2">
    <name type="scientific">Cylicostephanus goldi</name>
    <name type="common">Nematode worm</name>
    <dbReference type="NCBI Taxonomy" id="71465"/>
    <lineage>
        <taxon>Eukaryota</taxon>
        <taxon>Metazoa</taxon>
        <taxon>Ecdysozoa</taxon>
        <taxon>Nematoda</taxon>
        <taxon>Chromadorea</taxon>
        <taxon>Rhabditida</taxon>
        <taxon>Rhabditina</taxon>
        <taxon>Rhabditomorpha</taxon>
        <taxon>Strongyloidea</taxon>
        <taxon>Strongylidae</taxon>
        <taxon>Cylicostephanus</taxon>
    </lineage>
</organism>
<evidence type="ECO:0000313" key="1">
    <source>
        <dbReference type="EMBL" id="VDK82584.1"/>
    </source>
</evidence>
<gene>
    <name evidence="1" type="ORF">CGOC_LOCUS7999</name>
</gene>